<dbReference type="KEGG" id="ned:HUN01_32380"/>
<evidence type="ECO:0000313" key="3">
    <source>
        <dbReference type="Proteomes" id="UP000514713"/>
    </source>
</evidence>
<proteinExistence type="predicted"/>
<dbReference type="InterPro" id="IPR025295">
    <property type="entry name" value="eCIS_core_dom"/>
</dbReference>
<feature type="domain" description="eCIS core" evidence="1">
    <location>
        <begin position="117"/>
        <end position="182"/>
    </location>
</feature>
<sequence>MYRKQIFQKVAPSLPSTPISKEIASSPSYGSLSSVVQRVQQDPNSLSGDERQELESAIGSRSTREILAGKQTSWVPEFQGISAQLWDDAGQVDAPIQAKGNNDVGMSEVQPENRTGLPDNLKAGIENLSGMVIDDVKVHYNSSKPAELQALAYTQGTDIYVAPGQEQHLPHEAWHIVQQAQGHVKPTRQMKSGISINDDKGLEHEADVMGAKAMSASHSLPRRQLQLHASPPSNAPIQGFFQVDSNRISENMNIVWEGQKDVYATATQFTTSNLVLDIKGSKYLLHQGVAKNYGGNTTYYRVEPRLNPRTTTAEEQDLQPTMGDDDEMLRSKHESYMQELRWVEEDLEEFKNDFANEISHDPNWRKKLSRKGIIGMRLNNWCRAAPYRHDLLFIELAQVTLEYENHESLETMTRDIAKVQVKFQAFVNRENAYPRAIALPNDCAQCVSELVGGEAARERGNKNPDIGGNYHETLRSPKNNSLGWNFHWAGVIMKDGGDNVSLESAAGMSMTNYDRQTWWFAMYGTQKPEQTFKHQIQEFHYKRNISLLLKQLPNGIENYRFGTDFGLILDIQQMKQALKDLNGDG</sequence>
<keyword evidence="3" id="KW-1185">Reference proteome</keyword>
<reference evidence="3" key="1">
    <citation type="submission" date="2020-06" db="EMBL/GenBank/DDBJ databases">
        <title>Nostoc edaphicum CCNP1411 genome.</title>
        <authorList>
            <person name="Fidor A."/>
            <person name="Grabski M."/>
            <person name="Gawor J."/>
            <person name="Gromadka R."/>
            <person name="Wegrzyn G."/>
            <person name="Mazur-Marzec H."/>
        </authorList>
    </citation>
    <scope>NUCLEOTIDE SEQUENCE [LARGE SCALE GENOMIC DNA]</scope>
    <source>
        <strain evidence="3">CCNP1411</strain>
    </source>
</reference>
<accession>A0A7D7LF75</accession>
<evidence type="ECO:0000259" key="1">
    <source>
        <dbReference type="Pfam" id="PF13699"/>
    </source>
</evidence>
<dbReference type="Pfam" id="PF13699">
    <property type="entry name" value="eCIS_core"/>
    <property type="match status" value="1"/>
</dbReference>
<dbReference type="Proteomes" id="UP000514713">
    <property type="component" value="Chromosome"/>
</dbReference>
<name>A0A7D7LF75_9NOSO</name>
<gene>
    <name evidence="2" type="ORF">HUN01_32380</name>
</gene>
<dbReference type="RefSeq" id="WP_181929603.1">
    <property type="nucleotide sequence ID" value="NZ_CP054698.1"/>
</dbReference>
<protein>
    <submittedName>
        <fullName evidence="2">DUF4157 domain-containing protein</fullName>
    </submittedName>
</protein>
<organism evidence="2 3">
    <name type="scientific">Nostoc edaphicum CCNP1411</name>
    <dbReference type="NCBI Taxonomy" id="1472755"/>
    <lineage>
        <taxon>Bacteria</taxon>
        <taxon>Bacillati</taxon>
        <taxon>Cyanobacteriota</taxon>
        <taxon>Cyanophyceae</taxon>
        <taxon>Nostocales</taxon>
        <taxon>Nostocaceae</taxon>
        <taxon>Nostoc</taxon>
    </lineage>
</organism>
<dbReference type="EMBL" id="CP054698">
    <property type="protein sequence ID" value="QMS92073.1"/>
    <property type="molecule type" value="Genomic_DNA"/>
</dbReference>
<evidence type="ECO:0000313" key="2">
    <source>
        <dbReference type="EMBL" id="QMS92073.1"/>
    </source>
</evidence>
<dbReference type="AlphaFoldDB" id="A0A7D7LF75"/>